<dbReference type="EMBL" id="SRPY01001777">
    <property type="protein sequence ID" value="KAG5912549.1"/>
    <property type="molecule type" value="Genomic_DNA"/>
</dbReference>
<organism evidence="2 3">
    <name type="scientific">Claviceps africana</name>
    <dbReference type="NCBI Taxonomy" id="83212"/>
    <lineage>
        <taxon>Eukaryota</taxon>
        <taxon>Fungi</taxon>
        <taxon>Dikarya</taxon>
        <taxon>Ascomycota</taxon>
        <taxon>Pezizomycotina</taxon>
        <taxon>Sordariomycetes</taxon>
        <taxon>Hypocreomycetidae</taxon>
        <taxon>Hypocreales</taxon>
        <taxon>Clavicipitaceae</taxon>
        <taxon>Claviceps</taxon>
    </lineage>
</organism>
<feature type="compositionally biased region" description="Polar residues" evidence="1">
    <location>
        <begin position="16"/>
        <end position="28"/>
    </location>
</feature>
<feature type="non-terminal residue" evidence="2">
    <location>
        <position position="171"/>
    </location>
</feature>
<evidence type="ECO:0000313" key="3">
    <source>
        <dbReference type="Proteomes" id="UP000811619"/>
    </source>
</evidence>
<keyword evidence="3" id="KW-1185">Reference proteome</keyword>
<comment type="caution">
    <text evidence="2">The sequence shown here is derived from an EMBL/GenBank/DDBJ whole genome shotgun (WGS) entry which is preliminary data.</text>
</comment>
<reference evidence="2" key="1">
    <citation type="journal article" date="2020" name="bioRxiv">
        <title>Whole genome comparisons of ergot fungi reveals the divergence and evolution of species within the genus Claviceps are the result of varying mechanisms driving genome evolution and host range expansion.</title>
        <authorList>
            <person name="Wyka S.A."/>
            <person name="Mondo S.J."/>
            <person name="Liu M."/>
            <person name="Dettman J."/>
            <person name="Nalam V."/>
            <person name="Broders K.D."/>
        </authorList>
    </citation>
    <scope>NUCLEOTIDE SEQUENCE</scope>
    <source>
        <strain evidence="2">CCC 489</strain>
    </source>
</reference>
<evidence type="ECO:0000313" key="2">
    <source>
        <dbReference type="EMBL" id="KAG5912549.1"/>
    </source>
</evidence>
<accession>A0A8K0IZ54</accession>
<proteinExistence type="predicted"/>
<dbReference type="Proteomes" id="UP000811619">
    <property type="component" value="Unassembled WGS sequence"/>
</dbReference>
<feature type="region of interest" description="Disordered" evidence="1">
    <location>
        <begin position="1"/>
        <end position="140"/>
    </location>
</feature>
<dbReference type="AlphaFoldDB" id="A0A8K0IZ54"/>
<evidence type="ECO:0000256" key="1">
    <source>
        <dbReference type="SAM" id="MobiDB-lite"/>
    </source>
</evidence>
<sequence length="171" mass="17239">MQQGQPPPASAGRPQAQAQARSPGSFSSLPGAFSPSVNASRKPSTGPRPPPLRTSSSGSDDGILQDPAATLAQARRRPESPATPIYNQFATAHANASGAGVQHQNFSRLGAPALSPPLLRNQSRKQSSTQGLFDSTLPSTTTSNLAQVSMNTTAGAAAMAAVAAAASASPP</sequence>
<feature type="compositionally biased region" description="Polar residues" evidence="1">
    <location>
        <begin position="120"/>
        <end position="140"/>
    </location>
</feature>
<gene>
    <name evidence="2" type="ORF">E4U42_002202</name>
</gene>
<name>A0A8K0IZ54_9HYPO</name>
<dbReference type="OrthoDB" id="10613450at2759"/>
<protein>
    <submittedName>
        <fullName evidence="2">Uncharacterized protein</fullName>
    </submittedName>
</protein>